<evidence type="ECO:0000259" key="1">
    <source>
        <dbReference type="PROSITE" id="PS50878"/>
    </source>
</evidence>
<feature type="domain" description="Reverse transcriptase" evidence="1">
    <location>
        <begin position="16"/>
        <end position="198"/>
    </location>
</feature>
<dbReference type="PANTHER" id="PTHR33050:SF7">
    <property type="entry name" value="RIBONUCLEASE H"/>
    <property type="match status" value="1"/>
</dbReference>
<dbReference type="PANTHER" id="PTHR33050">
    <property type="entry name" value="REVERSE TRANSCRIPTASE DOMAIN-CONTAINING PROTEIN"/>
    <property type="match status" value="1"/>
</dbReference>
<dbReference type="SUPFAM" id="SSF56672">
    <property type="entry name" value="DNA/RNA polymerases"/>
    <property type="match status" value="1"/>
</dbReference>
<dbReference type="PROSITE" id="PS50878">
    <property type="entry name" value="RT_POL"/>
    <property type="match status" value="1"/>
</dbReference>
<proteinExistence type="predicted"/>
<dbReference type="Pfam" id="PF00078">
    <property type="entry name" value="RVT_1"/>
    <property type="match status" value="1"/>
</dbReference>
<name>A0AA89BVX1_PINIB</name>
<protein>
    <recommendedName>
        <fullName evidence="1">Reverse transcriptase domain-containing protein</fullName>
    </recommendedName>
</protein>
<dbReference type="InterPro" id="IPR043502">
    <property type="entry name" value="DNA/RNA_pol_sf"/>
</dbReference>
<dbReference type="InterPro" id="IPR043128">
    <property type="entry name" value="Rev_trsase/Diguanyl_cyclase"/>
</dbReference>
<reference evidence="2" key="1">
    <citation type="submission" date="2019-08" db="EMBL/GenBank/DDBJ databases">
        <title>The improved chromosome-level genome for the pearl oyster Pinctada fucata martensii using PacBio sequencing and Hi-C.</title>
        <authorList>
            <person name="Zheng Z."/>
        </authorList>
    </citation>
    <scope>NUCLEOTIDE SEQUENCE</scope>
    <source>
        <strain evidence="2">ZZ-2019</strain>
        <tissue evidence="2">Adductor muscle</tissue>
    </source>
</reference>
<dbReference type="InterPro" id="IPR000477">
    <property type="entry name" value="RT_dom"/>
</dbReference>
<dbReference type="AlphaFoldDB" id="A0AA89BVX1"/>
<dbReference type="Gene3D" id="3.10.10.10">
    <property type="entry name" value="HIV Type 1 Reverse Transcriptase, subunit A, domain 1"/>
    <property type="match status" value="1"/>
</dbReference>
<dbReference type="Proteomes" id="UP001186944">
    <property type="component" value="Unassembled WGS sequence"/>
</dbReference>
<sequence>MCILEEIQSLLEKNAIERVPRDQEGLGFYSTFFIVPKKDGGLRPILNLRKLNSYLDVPHFKMETLRSIVCALEQNDWALSLDLKDAYLHVAVQQQYRQYLRFCVHGHHYQFRAMPFGLAVAPRIFAKLMSAVGSHLRSRQIHVYMYLDDWLIKHQNLELLINHRREVLATVESLGLIVNHSKSQLEPKQIIQYLGSVFNLQKGILYPSQERCVKLMEEIKSIIAQSHQPAQRFLRLLGLMTSCIDLTPWARLHMRPIQYYVLSFWRPHKDNLLQLIPIKELLVQHLNWWLNLNNLSEGVPLYLPQSVTLWTDASKTGWGAHMEMHQISGIWNAQER</sequence>
<gene>
    <name evidence="2" type="ORF">FSP39_007315</name>
</gene>
<evidence type="ECO:0000313" key="3">
    <source>
        <dbReference type="Proteomes" id="UP001186944"/>
    </source>
</evidence>
<evidence type="ECO:0000313" key="2">
    <source>
        <dbReference type="EMBL" id="KAK3092798.1"/>
    </source>
</evidence>
<dbReference type="Gene3D" id="3.30.70.270">
    <property type="match status" value="1"/>
</dbReference>
<organism evidence="2 3">
    <name type="scientific">Pinctada imbricata</name>
    <name type="common">Atlantic pearl-oyster</name>
    <name type="synonym">Pinctada martensii</name>
    <dbReference type="NCBI Taxonomy" id="66713"/>
    <lineage>
        <taxon>Eukaryota</taxon>
        <taxon>Metazoa</taxon>
        <taxon>Spiralia</taxon>
        <taxon>Lophotrochozoa</taxon>
        <taxon>Mollusca</taxon>
        <taxon>Bivalvia</taxon>
        <taxon>Autobranchia</taxon>
        <taxon>Pteriomorphia</taxon>
        <taxon>Pterioida</taxon>
        <taxon>Pterioidea</taxon>
        <taxon>Pteriidae</taxon>
        <taxon>Pinctada</taxon>
    </lineage>
</organism>
<accession>A0AA89BVX1</accession>
<dbReference type="CDD" id="cd03714">
    <property type="entry name" value="RT_DIRS1"/>
    <property type="match status" value="1"/>
</dbReference>
<comment type="caution">
    <text evidence="2">The sequence shown here is derived from an EMBL/GenBank/DDBJ whole genome shotgun (WGS) entry which is preliminary data.</text>
</comment>
<dbReference type="InterPro" id="IPR052055">
    <property type="entry name" value="Hepadnavirus_pol/RT"/>
</dbReference>
<dbReference type="EMBL" id="VSWD01000009">
    <property type="protein sequence ID" value="KAK3092798.1"/>
    <property type="molecule type" value="Genomic_DNA"/>
</dbReference>
<keyword evidence="3" id="KW-1185">Reference proteome</keyword>